<evidence type="ECO:0000313" key="14">
    <source>
        <dbReference type="Proteomes" id="UP000273252"/>
    </source>
</evidence>
<dbReference type="InterPro" id="IPR013332">
    <property type="entry name" value="KPR_N"/>
</dbReference>
<evidence type="ECO:0000259" key="11">
    <source>
        <dbReference type="Pfam" id="PF02558"/>
    </source>
</evidence>
<comment type="function">
    <text evidence="10">Catalyzes the NADPH-dependent reduction of ketopantoate into pantoic acid.</text>
</comment>
<dbReference type="Pfam" id="PF08546">
    <property type="entry name" value="ApbA_C"/>
    <property type="match status" value="1"/>
</dbReference>
<dbReference type="EC" id="1.1.1.169" evidence="3 10"/>
<evidence type="ECO:0000256" key="5">
    <source>
        <dbReference type="ARBA" id="ARBA00022655"/>
    </source>
</evidence>
<dbReference type="NCBIfam" id="TIGR00745">
    <property type="entry name" value="apbA_panE"/>
    <property type="match status" value="1"/>
</dbReference>
<accession>A0A3A6QH27</accession>
<evidence type="ECO:0000256" key="8">
    <source>
        <dbReference type="ARBA" id="ARBA00032024"/>
    </source>
</evidence>
<keyword evidence="14" id="KW-1185">Reference proteome</keyword>
<protein>
    <recommendedName>
        <fullName evidence="4 10">2-dehydropantoate 2-reductase</fullName>
        <ecNumber evidence="3 10">1.1.1.169</ecNumber>
    </recommendedName>
    <alternativeName>
        <fullName evidence="8 10">Ketopantoate reductase</fullName>
    </alternativeName>
</protein>
<dbReference type="GO" id="GO:0005737">
    <property type="term" value="C:cytoplasm"/>
    <property type="evidence" value="ECO:0007669"/>
    <property type="project" value="TreeGrafter"/>
</dbReference>
<sequence>MNIVILGPGAIGSLWAYSLRQQGHNVSLWSHHTTPTLSIQLDNHCQLDFNNRDNSALECADLLLVTLKAPNVEAALMPLRSFVHSDCIITLMHNGMGTAELVERCFPHNPLLLATTTHGAYRPEKNKVLHTGFGTTQIGGYNLSGQRCSFVKDVLDNALSDVFWNDEIETALWNKLAINCAINPVTALYNVNNGALVEEQYQRTLNGISSEVCKVMNAEGIDIQTAQLDQTINQVIRATAANYSSMQQDIAHRRLSEIDFITGYLLNRAAHHGIATPCNQELYQAIKHIEQSWN</sequence>
<evidence type="ECO:0000256" key="2">
    <source>
        <dbReference type="ARBA" id="ARBA00007870"/>
    </source>
</evidence>
<keyword evidence="6 10" id="KW-0521">NADP</keyword>
<dbReference type="AlphaFoldDB" id="A0A3A6QH27"/>
<dbReference type="Gene3D" id="3.40.50.720">
    <property type="entry name" value="NAD(P)-binding Rossmann-like Domain"/>
    <property type="match status" value="1"/>
</dbReference>
<dbReference type="Gene3D" id="1.10.1040.10">
    <property type="entry name" value="N-(1-d-carboxylethyl)-l-norvaline Dehydrogenase, domain 2"/>
    <property type="match status" value="1"/>
</dbReference>
<feature type="domain" description="Ketopantoate reductase N-terminal" evidence="11">
    <location>
        <begin position="3"/>
        <end position="140"/>
    </location>
</feature>
<evidence type="ECO:0000256" key="10">
    <source>
        <dbReference type="RuleBase" id="RU362068"/>
    </source>
</evidence>
<dbReference type="EMBL" id="QVMU01000007">
    <property type="protein sequence ID" value="RJX71763.1"/>
    <property type="molecule type" value="Genomic_DNA"/>
</dbReference>
<comment type="similarity">
    <text evidence="2 10">Belongs to the ketopantoate reductase family.</text>
</comment>
<dbReference type="SUPFAM" id="SSF48179">
    <property type="entry name" value="6-phosphogluconate dehydrogenase C-terminal domain-like"/>
    <property type="match status" value="1"/>
</dbReference>
<dbReference type="PANTHER" id="PTHR43765">
    <property type="entry name" value="2-DEHYDROPANTOATE 2-REDUCTASE-RELATED"/>
    <property type="match status" value="1"/>
</dbReference>
<comment type="caution">
    <text evidence="13">The sequence shown here is derived from an EMBL/GenBank/DDBJ whole genome shotgun (WGS) entry which is preliminary data.</text>
</comment>
<evidence type="ECO:0000256" key="1">
    <source>
        <dbReference type="ARBA" id="ARBA00004994"/>
    </source>
</evidence>
<dbReference type="FunFam" id="1.10.1040.10:FF:000017">
    <property type="entry name" value="2-dehydropantoate 2-reductase"/>
    <property type="match status" value="1"/>
</dbReference>
<dbReference type="Pfam" id="PF02558">
    <property type="entry name" value="ApbA"/>
    <property type="match status" value="1"/>
</dbReference>
<dbReference type="OrthoDB" id="6530772at2"/>
<dbReference type="GO" id="GO:0015940">
    <property type="term" value="P:pantothenate biosynthetic process"/>
    <property type="evidence" value="ECO:0007669"/>
    <property type="project" value="UniProtKB-UniPathway"/>
</dbReference>
<dbReference type="PANTHER" id="PTHR43765:SF2">
    <property type="entry name" value="2-DEHYDROPANTOATE 2-REDUCTASE"/>
    <property type="match status" value="1"/>
</dbReference>
<dbReference type="InterPro" id="IPR013328">
    <property type="entry name" value="6PGD_dom2"/>
</dbReference>
<keyword evidence="5 10" id="KW-0566">Pantothenate biosynthesis</keyword>
<dbReference type="UniPathway" id="UPA00028">
    <property type="reaction ID" value="UER00004"/>
</dbReference>
<dbReference type="InterPro" id="IPR050838">
    <property type="entry name" value="Ketopantoate_reductase"/>
</dbReference>
<feature type="domain" description="Ketopantoate reductase C-terminal" evidence="12">
    <location>
        <begin position="168"/>
        <end position="290"/>
    </location>
</feature>
<evidence type="ECO:0000256" key="4">
    <source>
        <dbReference type="ARBA" id="ARBA00019465"/>
    </source>
</evidence>
<dbReference type="GO" id="GO:0050661">
    <property type="term" value="F:NADP binding"/>
    <property type="evidence" value="ECO:0007669"/>
    <property type="project" value="TreeGrafter"/>
</dbReference>
<dbReference type="RefSeq" id="WP_120030968.1">
    <property type="nucleotide sequence ID" value="NZ_QVMU01000007.1"/>
</dbReference>
<evidence type="ECO:0000259" key="12">
    <source>
        <dbReference type="Pfam" id="PF08546"/>
    </source>
</evidence>
<evidence type="ECO:0000256" key="6">
    <source>
        <dbReference type="ARBA" id="ARBA00022857"/>
    </source>
</evidence>
<dbReference type="NCBIfam" id="NF005087">
    <property type="entry name" value="PRK06522.1-1"/>
    <property type="match status" value="1"/>
</dbReference>
<evidence type="ECO:0000256" key="9">
    <source>
        <dbReference type="ARBA" id="ARBA00048793"/>
    </source>
</evidence>
<evidence type="ECO:0000256" key="7">
    <source>
        <dbReference type="ARBA" id="ARBA00023002"/>
    </source>
</evidence>
<dbReference type="InterPro" id="IPR003710">
    <property type="entry name" value="ApbA"/>
</dbReference>
<proteinExistence type="inferred from homology"/>
<reference evidence="13 14" key="1">
    <citation type="submission" date="2018-08" db="EMBL/GenBank/DDBJ databases">
        <title>Vibrio isolated from the Eastern China Marginal Seas.</title>
        <authorList>
            <person name="Li Y."/>
        </authorList>
    </citation>
    <scope>NUCLEOTIDE SEQUENCE [LARGE SCALE GENOMIC DNA]</scope>
    <source>
        <strain evidence="13 14">BEI233</strain>
    </source>
</reference>
<comment type="pathway">
    <text evidence="1 10">Cofactor biosynthesis; (R)-pantothenate biosynthesis; (R)-pantoate from 3-methyl-2-oxobutanoate: step 2/2.</text>
</comment>
<organism evidence="13 14">
    <name type="scientific">Vibrio sinensis</name>
    <dbReference type="NCBI Taxonomy" id="2302434"/>
    <lineage>
        <taxon>Bacteria</taxon>
        <taxon>Pseudomonadati</taxon>
        <taxon>Pseudomonadota</taxon>
        <taxon>Gammaproteobacteria</taxon>
        <taxon>Vibrionales</taxon>
        <taxon>Vibrionaceae</taxon>
        <taxon>Vibrio</taxon>
    </lineage>
</organism>
<dbReference type="GO" id="GO:0008677">
    <property type="term" value="F:2-dehydropantoate 2-reductase activity"/>
    <property type="evidence" value="ECO:0007669"/>
    <property type="project" value="UniProtKB-EC"/>
</dbReference>
<name>A0A3A6QH27_9VIBR</name>
<keyword evidence="7 10" id="KW-0560">Oxidoreductase</keyword>
<evidence type="ECO:0000256" key="3">
    <source>
        <dbReference type="ARBA" id="ARBA00013014"/>
    </source>
</evidence>
<comment type="catalytic activity">
    <reaction evidence="9 10">
        <text>(R)-pantoate + NADP(+) = 2-dehydropantoate + NADPH + H(+)</text>
        <dbReference type="Rhea" id="RHEA:16233"/>
        <dbReference type="ChEBI" id="CHEBI:11561"/>
        <dbReference type="ChEBI" id="CHEBI:15378"/>
        <dbReference type="ChEBI" id="CHEBI:15980"/>
        <dbReference type="ChEBI" id="CHEBI:57783"/>
        <dbReference type="ChEBI" id="CHEBI:58349"/>
        <dbReference type="EC" id="1.1.1.169"/>
    </reaction>
</comment>
<gene>
    <name evidence="13" type="ORF">DZ860_10400</name>
</gene>
<dbReference type="SUPFAM" id="SSF51735">
    <property type="entry name" value="NAD(P)-binding Rossmann-fold domains"/>
    <property type="match status" value="1"/>
</dbReference>
<dbReference type="Proteomes" id="UP000273252">
    <property type="component" value="Unassembled WGS sequence"/>
</dbReference>
<dbReference type="InterPro" id="IPR008927">
    <property type="entry name" value="6-PGluconate_DH-like_C_sf"/>
</dbReference>
<dbReference type="InterPro" id="IPR036291">
    <property type="entry name" value="NAD(P)-bd_dom_sf"/>
</dbReference>
<evidence type="ECO:0000313" key="13">
    <source>
        <dbReference type="EMBL" id="RJX71763.1"/>
    </source>
</evidence>
<dbReference type="InterPro" id="IPR013752">
    <property type="entry name" value="KPA_reductase"/>
</dbReference>